<dbReference type="RefSeq" id="WP_192765265.1">
    <property type="nucleotide sequence ID" value="NZ_JADBEB010000001.1"/>
</dbReference>
<proteinExistence type="predicted"/>
<evidence type="ECO:0000313" key="2">
    <source>
        <dbReference type="Proteomes" id="UP000649753"/>
    </source>
</evidence>
<evidence type="ECO:0000313" key="1">
    <source>
        <dbReference type="EMBL" id="MBE1484991.1"/>
    </source>
</evidence>
<dbReference type="AlphaFoldDB" id="A0A927M1H1"/>
<gene>
    <name evidence="1" type="ORF">H4W31_000629</name>
</gene>
<protein>
    <submittedName>
        <fullName evidence="1">Uncharacterized protein</fullName>
    </submittedName>
</protein>
<sequence>MTHRSPFDVVFLSYDEPLADALYARLSDTFGRVKRLHGVHGMRRAYQLTAEMVDSEFLFIADADFEIAADFNPEEVCALDEEVAMRVWRTVNAVNGLVYGHGGLKLCRRQALRDLRDDVVDVLAGLPGRIEFTPTVAGRTRFNQSAFHAWRAGFRECAMLARGCEYGTTSADALARLDTWTSTGAGPYAADAIAGARAGTAFATDTPPDDSPWQNLNDPAWLAQRYAASR</sequence>
<name>A0A927M1H1_9ACTN</name>
<comment type="caution">
    <text evidence="1">The sequence shown here is derived from an EMBL/GenBank/DDBJ whole genome shotgun (WGS) entry which is preliminary data.</text>
</comment>
<dbReference type="Proteomes" id="UP000649753">
    <property type="component" value="Unassembled WGS sequence"/>
</dbReference>
<dbReference type="EMBL" id="JADBEB010000001">
    <property type="protein sequence ID" value="MBE1484991.1"/>
    <property type="molecule type" value="Genomic_DNA"/>
</dbReference>
<reference evidence="1" key="1">
    <citation type="submission" date="2020-10" db="EMBL/GenBank/DDBJ databases">
        <title>Sequencing the genomes of 1000 actinobacteria strains.</title>
        <authorList>
            <person name="Klenk H.-P."/>
        </authorList>
    </citation>
    <scope>NUCLEOTIDE SEQUENCE</scope>
    <source>
        <strain evidence="1">DSM 46832</strain>
    </source>
</reference>
<organism evidence="1 2">
    <name type="scientific">Plantactinospora soyae</name>
    <dbReference type="NCBI Taxonomy" id="1544732"/>
    <lineage>
        <taxon>Bacteria</taxon>
        <taxon>Bacillati</taxon>
        <taxon>Actinomycetota</taxon>
        <taxon>Actinomycetes</taxon>
        <taxon>Micromonosporales</taxon>
        <taxon>Micromonosporaceae</taxon>
        <taxon>Plantactinospora</taxon>
    </lineage>
</organism>
<keyword evidence="2" id="KW-1185">Reference proteome</keyword>
<accession>A0A927M1H1</accession>